<dbReference type="PANTHER" id="PTHR33515:SF1">
    <property type="entry name" value="RIBOSOME-BINDING FACTOR A, CHLOROPLASTIC-RELATED"/>
    <property type="match status" value="1"/>
</dbReference>
<dbReference type="InterPro" id="IPR000238">
    <property type="entry name" value="RbfA"/>
</dbReference>
<name>A0A9D1JXX0_9BACT</name>
<keyword evidence="2" id="KW-0963">Cytoplasm</keyword>
<comment type="subcellular location">
    <subcellularLocation>
        <location evidence="2">Cytoplasm</location>
    </subcellularLocation>
</comment>
<dbReference type="HAMAP" id="MF_00003">
    <property type="entry name" value="RbfA"/>
    <property type="match status" value="1"/>
</dbReference>
<dbReference type="EMBL" id="DVJQ01000050">
    <property type="protein sequence ID" value="HIS74600.1"/>
    <property type="molecule type" value="Genomic_DNA"/>
</dbReference>
<organism evidence="3 4">
    <name type="scientific">Candidatus Galligastranaerophilus intestinavium</name>
    <dbReference type="NCBI Taxonomy" id="2840836"/>
    <lineage>
        <taxon>Bacteria</taxon>
        <taxon>Candidatus Galligastranaerophilus</taxon>
    </lineage>
</organism>
<accession>A0A9D1JXX0</accession>
<dbReference type="PANTHER" id="PTHR33515">
    <property type="entry name" value="RIBOSOME-BINDING FACTOR A, CHLOROPLASTIC-RELATED"/>
    <property type="match status" value="1"/>
</dbReference>
<comment type="function">
    <text evidence="2">One of several proteins that assist in the late maturation steps of the functional core of the 30S ribosomal subunit. Associates with free 30S ribosomal subunits (but not with 30S subunits that are part of 70S ribosomes or polysomes). Required for efficient processing of 16S rRNA. May interact with the 5'-terminal helix region of 16S rRNA.</text>
</comment>
<dbReference type="GO" id="GO:0030490">
    <property type="term" value="P:maturation of SSU-rRNA"/>
    <property type="evidence" value="ECO:0007669"/>
    <property type="project" value="UniProtKB-UniRule"/>
</dbReference>
<reference evidence="3" key="2">
    <citation type="journal article" date="2021" name="PeerJ">
        <title>Extensive microbial diversity within the chicken gut microbiome revealed by metagenomics and culture.</title>
        <authorList>
            <person name="Gilroy R."/>
            <person name="Ravi A."/>
            <person name="Getino M."/>
            <person name="Pursley I."/>
            <person name="Horton D.L."/>
            <person name="Alikhan N.F."/>
            <person name="Baker D."/>
            <person name="Gharbi K."/>
            <person name="Hall N."/>
            <person name="Watson M."/>
            <person name="Adriaenssens E.M."/>
            <person name="Foster-Nyarko E."/>
            <person name="Jarju S."/>
            <person name="Secka A."/>
            <person name="Antonio M."/>
            <person name="Oren A."/>
            <person name="Chaudhuri R.R."/>
            <person name="La Ragione R."/>
            <person name="Hildebrand F."/>
            <person name="Pallen M.J."/>
        </authorList>
    </citation>
    <scope>NUCLEOTIDE SEQUENCE</scope>
    <source>
        <strain evidence="3">CHK152-2871</strain>
    </source>
</reference>
<dbReference type="AlphaFoldDB" id="A0A9D1JXX0"/>
<dbReference type="Proteomes" id="UP000886865">
    <property type="component" value="Unassembled WGS sequence"/>
</dbReference>
<comment type="subunit">
    <text evidence="2">Monomer. Binds 30S ribosomal subunits, but not 50S ribosomal subunits or 70S ribosomes.</text>
</comment>
<dbReference type="PROSITE" id="PS01319">
    <property type="entry name" value="RBFA"/>
    <property type="match status" value="1"/>
</dbReference>
<dbReference type="InterPro" id="IPR020053">
    <property type="entry name" value="Ribosome-bd_factorA_CS"/>
</dbReference>
<comment type="caution">
    <text evidence="3">The sequence shown here is derived from an EMBL/GenBank/DDBJ whole genome shotgun (WGS) entry which is preliminary data.</text>
</comment>
<evidence type="ECO:0000256" key="2">
    <source>
        <dbReference type="HAMAP-Rule" id="MF_00003"/>
    </source>
</evidence>
<evidence type="ECO:0000256" key="1">
    <source>
        <dbReference type="ARBA" id="ARBA00022517"/>
    </source>
</evidence>
<reference evidence="3" key="1">
    <citation type="submission" date="2020-10" db="EMBL/GenBank/DDBJ databases">
        <authorList>
            <person name="Gilroy R."/>
        </authorList>
    </citation>
    <scope>NUCLEOTIDE SEQUENCE</scope>
    <source>
        <strain evidence="3">CHK152-2871</strain>
    </source>
</reference>
<proteinExistence type="inferred from homology"/>
<protein>
    <recommendedName>
        <fullName evidence="2">Ribosome-binding factor A</fullName>
    </recommendedName>
</protein>
<dbReference type="Gene3D" id="3.30.300.20">
    <property type="match status" value="1"/>
</dbReference>
<keyword evidence="1 2" id="KW-0690">Ribosome biogenesis</keyword>
<dbReference type="GO" id="GO:0043024">
    <property type="term" value="F:ribosomal small subunit binding"/>
    <property type="evidence" value="ECO:0007669"/>
    <property type="project" value="TreeGrafter"/>
</dbReference>
<evidence type="ECO:0000313" key="3">
    <source>
        <dbReference type="EMBL" id="HIS74600.1"/>
    </source>
</evidence>
<dbReference type="NCBIfam" id="TIGR00082">
    <property type="entry name" value="rbfA"/>
    <property type="match status" value="1"/>
</dbReference>
<dbReference type="GO" id="GO:0005829">
    <property type="term" value="C:cytosol"/>
    <property type="evidence" value="ECO:0007669"/>
    <property type="project" value="TreeGrafter"/>
</dbReference>
<dbReference type="InterPro" id="IPR015946">
    <property type="entry name" value="KH_dom-like_a/b"/>
</dbReference>
<evidence type="ECO:0000313" key="4">
    <source>
        <dbReference type="Proteomes" id="UP000886865"/>
    </source>
</evidence>
<dbReference type="SUPFAM" id="SSF89919">
    <property type="entry name" value="Ribosome-binding factor A, RbfA"/>
    <property type="match status" value="1"/>
</dbReference>
<sequence length="117" mass="13398">MSLRNERVRKALMREISDVLRTEIKDPHISGIVSITDVDVSSDNSAARVFYSVFGDEKTKEQTRLALEKDTPRIRHAIGQRIRLRHTPSLLFILDESLERGAKITELIDKISRGEIK</sequence>
<gene>
    <name evidence="2 3" type="primary">rbfA</name>
    <name evidence="3" type="ORF">IAA86_06235</name>
</gene>
<comment type="similarity">
    <text evidence="2">Belongs to the RbfA family.</text>
</comment>
<dbReference type="Pfam" id="PF02033">
    <property type="entry name" value="RBFA"/>
    <property type="match status" value="1"/>
</dbReference>
<dbReference type="InterPro" id="IPR023799">
    <property type="entry name" value="RbfA_dom_sf"/>
</dbReference>